<organism evidence="1">
    <name type="scientific">mine drainage metagenome</name>
    <dbReference type="NCBI Taxonomy" id="410659"/>
    <lineage>
        <taxon>unclassified sequences</taxon>
        <taxon>metagenomes</taxon>
        <taxon>ecological metagenomes</taxon>
    </lineage>
</organism>
<gene>
    <name evidence="1" type="ORF">GALL_107920</name>
</gene>
<comment type="caution">
    <text evidence="1">The sequence shown here is derived from an EMBL/GenBank/DDBJ whole genome shotgun (WGS) entry which is preliminary data.</text>
</comment>
<dbReference type="PIRSF" id="PIRSF015283">
    <property type="entry name" value="Regulatory_RpfE"/>
    <property type="match status" value="1"/>
</dbReference>
<accession>A0A1J5SH10</accession>
<proteinExistence type="predicted"/>
<dbReference type="AlphaFoldDB" id="A0A1J5SH10"/>
<reference evidence="1" key="1">
    <citation type="submission" date="2016-10" db="EMBL/GenBank/DDBJ databases">
        <title>Sequence of Gallionella enrichment culture.</title>
        <authorList>
            <person name="Poehlein A."/>
            <person name="Muehling M."/>
            <person name="Daniel R."/>
        </authorList>
    </citation>
    <scope>NUCLEOTIDE SEQUENCE</scope>
</reference>
<protein>
    <submittedName>
        <fullName evidence="1">Cofactor-independent phosphoglycerate mutase</fullName>
    </submittedName>
</protein>
<evidence type="ECO:0000313" key="1">
    <source>
        <dbReference type="EMBL" id="OIR07203.1"/>
    </source>
</evidence>
<name>A0A1J5SH10_9ZZZZ</name>
<sequence length="347" mass="37571">MQLHLVLPGLLWPQKALHDTAHDLDLPALSRLLGRGRPLWQPPLALEDWLSRAFGIAADETPAAALRLLGEGGSPGTDCWLCADPAHLAFEQGRLTLSGGELGITEGEMGELIAALTPHLAAHLPGFEAFTAGAPGHAYLKLTRAPQLRSTPPSAAIGRSLQWTSPRGPDAPAWLQLGNELQMLLHTLAANRERERLGQPGLNTLWLWGAGALPERRRCDYDAVMPSASQFDALLAGLAAWAGIAVCAPALAQLPRTGNTLLVCDALLAPAQELDANAWRERLAEVERTWLAPFAAALATGGIERLRLTALGEEACLDLQLQRSDLWKFWRKPRALHELPYPSEFMS</sequence>
<dbReference type="EMBL" id="MLJW01000039">
    <property type="protein sequence ID" value="OIR07203.1"/>
    <property type="molecule type" value="Genomic_DNA"/>
</dbReference>
<dbReference type="InterPro" id="IPR016631">
    <property type="entry name" value="Regulatory_RpfE"/>
</dbReference>